<dbReference type="Proteomes" id="UP000709959">
    <property type="component" value="Unassembled WGS sequence"/>
</dbReference>
<dbReference type="Gene3D" id="3.20.20.220">
    <property type="match status" value="1"/>
</dbReference>
<organism evidence="3 4">
    <name type="scientific">Candidatus Geothrix odensensis</name>
    <dbReference type="NCBI Taxonomy" id="2954440"/>
    <lineage>
        <taxon>Bacteria</taxon>
        <taxon>Pseudomonadati</taxon>
        <taxon>Acidobacteriota</taxon>
        <taxon>Holophagae</taxon>
        <taxon>Holophagales</taxon>
        <taxon>Holophagaceae</taxon>
        <taxon>Geothrix</taxon>
    </lineage>
</organism>
<evidence type="ECO:0000256" key="1">
    <source>
        <dbReference type="ARBA" id="ARBA00023002"/>
    </source>
</evidence>
<evidence type="ECO:0000259" key="2">
    <source>
        <dbReference type="Pfam" id="PF01619"/>
    </source>
</evidence>
<dbReference type="EMBL" id="JADKCH010000001">
    <property type="protein sequence ID" value="MBK8571634.1"/>
    <property type="molecule type" value="Genomic_DNA"/>
</dbReference>
<dbReference type="AlphaFoldDB" id="A0A936F000"/>
<dbReference type="GO" id="GO:0006562">
    <property type="term" value="P:L-proline catabolic process"/>
    <property type="evidence" value="ECO:0007669"/>
    <property type="project" value="UniProtKB-ARBA"/>
</dbReference>
<evidence type="ECO:0000313" key="3">
    <source>
        <dbReference type="EMBL" id="MBK8571634.1"/>
    </source>
</evidence>
<accession>A0A936F000</accession>
<name>A0A936F000_9BACT</name>
<sequence>MDLKRAIIDLMPGPLVRTFAAPYISGKGIASGVAKADELHAKLGISSTVDLLAEEVFSREDVEATVQVYLRMVEALKDRPFASISLKPTSLGINESEEYCQANLRRIVSAAAVHGMHITLDMEDRHFTDVTLRMFRAIRDEFDNFGIVLQSRLFRTSEDIKALHAKRCKVRICIGIYKEPADVALQEKPDMKDKLFEHVQLLLAHGHYPEIATHDEPLVRRCMAYLDQQGVAKDAYEFQMLLGVPRTELQQEIVKRGQVMRLYVPFAEDWKYAVHYLKRRLAANPAMALMVMKNMFGN</sequence>
<protein>
    <submittedName>
        <fullName evidence="3">Proline dehydrogenase family protein</fullName>
    </submittedName>
</protein>
<dbReference type="GO" id="GO:0004657">
    <property type="term" value="F:proline dehydrogenase activity"/>
    <property type="evidence" value="ECO:0007669"/>
    <property type="project" value="UniProtKB-ARBA"/>
</dbReference>
<dbReference type="InterPro" id="IPR002872">
    <property type="entry name" value="Proline_DH_dom"/>
</dbReference>
<keyword evidence="1" id="KW-0560">Oxidoreductase</keyword>
<feature type="domain" description="Proline dehydrogenase" evidence="2">
    <location>
        <begin position="41"/>
        <end position="288"/>
    </location>
</feature>
<reference evidence="3 4" key="1">
    <citation type="submission" date="2020-10" db="EMBL/GenBank/DDBJ databases">
        <title>Connecting structure to function with the recovery of over 1000 high-quality activated sludge metagenome-assembled genomes encoding full-length rRNA genes using long-read sequencing.</title>
        <authorList>
            <person name="Singleton C.M."/>
            <person name="Petriglieri F."/>
            <person name="Kristensen J.M."/>
            <person name="Kirkegaard R.H."/>
            <person name="Michaelsen T.Y."/>
            <person name="Andersen M.H."/>
            <person name="Karst S.M."/>
            <person name="Dueholm M.S."/>
            <person name="Nielsen P.H."/>
            <person name="Albertsen M."/>
        </authorList>
    </citation>
    <scope>NUCLEOTIDE SEQUENCE [LARGE SCALE GENOMIC DNA]</scope>
    <source>
        <strain evidence="3">OdNE_18-Q3-R46-58_MAXAC.008</strain>
    </source>
</reference>
<comment type="caution">
    <text evidence="3">The sequence shown here is derived from an EMBL/GenBank/DDBJ whole genome shotgun (WGS) entry which is preliminary data.</text>
</comment>
<dbReference type="SUPFAM" id="SSF51730">
    <property type="entry name" value="FAD-linked oxidoreductase"/>
    <property type="match status" value="1"/>
</dbReference>
<gene>
    <name evidence="3" type="ORF">IPN91_03110</name>
</gene>
<dbReference type="Pfam" id="PF01619">
    <property type="entry name" value="Pro_dh"/>
    <property type="match status" value="1"/>
</dbReference>
<proteinExistence type="predicted"/>
<evidence type="ECO:0000313" key="4">
    <source>
        <dbReference type="Proteomes" id="UP000709959"/>
    </source>
</evidence>
<dbReference type="InterPro" id="IPR029041">
    <property type="entry name" value="FAD-linked_oxidoreductase-like"/>
</dbReference>